<keyword evidence="2" id="KW-0812">Transmembrane</keyword>
<reference evidence="3" key="1">
    <citation type="submission" date="2024-06" db="EMBL/GenBank/DDBJ databases">
        <title>The genome sequences of Kitasatospora sp. strain HUAS MG31.</title>
        <authorList>
            <person name="Mo P."/>
        </authorList>
    </citation>
    <scope>NUCLEOTIDE SEQUENCE</scope>
    <source>
        <strain evidence="3">HUAS MG31</strain>
    </source>
</reference>
<dbReference type="KEGG" id="kcm:ABWK59_33330"/>
<dbReference type="EMBL" id="CP159872">
    <property type="protein sequence ID" value="XCM83461.1"/>
    <property type="molecule type" value="Genomic_DNA"/>
</dbReference>
<evidence type="ECO:0000256" key="2">
    <source>
        <dbReference type="SAM" id="Phobius"/>
    </source>
</evidence>
<evidence type="ECO:0000313" key="3">
    <source>
        <dbReference type="EMBL" id="XCM83461.1"/>
    </source>
</evidence>
<feature type="transmembrane region" description="Helical" evidence="2">
    <location>
        <begin position="33"/>
        <end position="50"/>
    </location>
</feature>
<keyword evidence="2" id="KW-0472">Membrane</keyword>
<dbReference type="AlphaFoldDB" id="A0AAU8K802"/>
<proteinExistence type="predicted"/>
<name>A0AAU8K802_9ACTN</name>
<keyword evidence="2" id="KW-1133">Transmembrane helix</keyword>
<organism evidence="3">
    <name type="scientific">Kitasatospora camelliae</name>
    <dbReference type="NCBI Taxonomy" id="3156397"/>
    <lineage>
        <taxon>Bacteria</taxon>
        <taxon>Bacillati</taxon>
        <taxon>Actinomycetota</taxon>
        <taxon>Actinomycetes</taxon>
        <taxon>Kitasatosporales</taxon>
        <taxon>Streptomycetaceae</taxon>
        <taxon>Kitasatospora</taxon>
    </lineage>
</organism>
<protein>
    <submittedName>
        <fullName evidence="3">Uncharacterized protein</fullName>
    </submittedName>
</protein>
<accession>A0AAU8K802</accession>
<dbReference type="RefSeq" id="WP_354644397.1">
    <property type="nucleotide sequence ID" value="NZ_CP159872.1"/>
</dbReference>
<gene>
    <name evidence="3" type="ORF">ABWK59_33330</name>
</gene>
<feature type="region of interest" description="Disordered" evidence="1">
    <location>
        <begin position="1"/>
        <end position="21"/>
    </location>
</feature>
<feature type="transmembrane region" description="Helical" evidence="2">
    <location>
        <begin position="56"/>
        <end position="75"/>
    </location>
</feature>
<evidence type="ECO:0000256" key="1">
    <source>
        <dbReference type="SAM" id="MobiDB-lite"/>
    </source>
</evidence>
<sequence>MTRHLHHPSPADSGGRPPGPLARLVPGTAAHSLAHLAVAAAALVGGLWLAGGTSAAVGATLVLAVAALGLARYVLGADSEDLGRRTPARVLESAQADLGDWRRLVKKALRGEEGHPAALRRRVQRLYEATLSERHGVSMLRDPDRAAELLGPRLWPWLDPRQEESPVELTPELLADAVEGLDRL</sequence>